<protein>
    <submittedName>
        <fullName evidence="2">Uncharacterized protein</fullName>
    </submittedName>
</protein>
<dbReference type="AlphaFoldDB" id="A0A1M7T1T7"/>
<organism evidence="2 3">
    <name type="scientific">Erythrobacter sanguineus</name>
    <dbReference type="NCBI Taxonomy" id="198312"/>
    <lineage>
        <taxon>Bacteria</taxon>
        <taxon>Pseudomonadati</taxon>
        <taxon>Pseudomonadota</taxon>
        <taxon>Alphaproteobacteria</taxon>
        <taxon>Sphingomonadales</taxon>
        <taxon>Erythrobacteraceae</taxon>
        <taxon>Erythrobacter/Porphyrobacter group</taxon>
        <taxon>Erythrobacter</taxon>
    </lineage>
</organism>
<keyword evidence="3" id="KW-1185">Reference proteome</keyword>
<reference evidence="3" key="1">
    <citation type="submission" date="2016-12" db="EMBL/GenBank/DDBJ databases">
        <authorList>
            <person name="Varghese N."/>
            <person name="Submissions S."/>
        </authorList>
    </citation>
    <scope>NUCLEOTIDE SEQUENCE [LARGE SCALE GENOMIC DNA]</scope>
    <source>
        <strain evidence="3">DSM 11032</strain>
    </source>
</reference>
<name>A0A1M7T1T7_9SPHN</name>
<dbReference type="STRING" id="198312.SAMN02745193_02758"/>
<keyword evidence="1" id="KW-0472">Membrane</keyword>
<evidence type="ECO:0000313" key="3">
    <source>
        <dbReference type="Proteomes" id="UP000184391"/>
    </source>
</evidence>
<evidence type="ECO:0000313" key="2">
    <source>
        <dbReference type="EMBL" id="SHN64617.1"/>
    </source>
</evidence>
<feature type="transmembrane region" description="Helical" evidence="1">
    <location>
        <begin position="6"/>
        <end position="28"/>
    </location>
</feature>
<keyword evidence="1" id="KW-1133">Transmembrane helix</keyword>
<evidence type="ECO:0000256" key="1">
    <source>
        <dbReference type="SAM" id="Phobius"/>
    </source>
</evidence>
<proteinExistence type="predicted"/>
<dbReference type="RefSeq" id="WP_072675592.1">
    <property type="nucleotide sequence ID" value="NZ_FRDF01000018.1"/>
</dbReference>
<keyword evidence="1" id="KW-0812">Transmembrane</keyword>
<dbReference type="OrthoDB" id="7429032at2"/>
<gene>
    <name evidence="2" type="ORF">SAMN02745193_02758</name>
</gene>
<dbReference type="EMBL" id="FRDF01000018">
    <property type="protein sequence ID" value="SHN64617.1"/>
    <property type="molecule type" value="Genomic_DNA"/>
</dbReference>
<accession>A0A1M7T1T7</accession>
<dbReference type="Proteomes" id="UP000184391">
    <property type="component" value="Unassembled WGS sequence"/>
</dbReference>
<sequence>MMTPLLDPAIVMAVTCLVGITVVAAALLRGWHGWLDLKRQELERGAPATTAATTAARTPDAEGSGIGTARIELADLKERIRKLEAIASGVEL</sequence>